<evidence type="ECO:0000256" key="11">
    <source>
        <dbReference type="ARBA" id="ARBA00022840"/>
    </source>
</evidence>
<dbReference type="EMBL" id="CM031825">
    <property type="protein sequence ID" value="KAG6733943.1"/>
    <property type="molecule type" value="Genomic_DNA"/>
</dbReference>
<dbReference type="Pfam" id="PF01453">
    <property type="entry name" value="B_lectin"/>
    <property type="match status" value="1"/>
</dbReference>
<evidence type="ECO:0000256" key="10">
    <source>
        <dbReference type="ARBA" id="ARBA00022777"/>
    </source>
</evidence>
<keyword evidence="4" id="KW-0597">Phosphoprotein</keyword>
<keyword evidence="14" id="KW-1015">Disulfide bond</keyword>
<feature type="transmembrane region" description="Helical" evidence="20">
    <location>
        <begin position="415"/>
        <end position="437"/>
    </location>
</feature>
<evidence type="ECO:0000256" key="8">
    <source>
        <dbReference type="ARBA" id="ARBA00022734"/>
    </source>
</evidence>
<evidence type="ECO:0000256" key="13">
    <source>
        <dbReference type="ARBA" id="ARBA00023136"/>
    </source>
</evidence>
<organism evidence="24 25">
    <name type="scientific">Carya illinoinensis</name>
    <name type="common">Pecan</name>
    <dbReference type="NCBI Taxonomy" id="32201"/>
    <lineage>
        <taxon>Eukaryota</taxon>
        <taxon>Viridiplantae</taxon>
        <taxon>Streptophyta</taxon>
        <taxon>Embryophyta</taxon>
        <taxon>Tracheophyta</taxon>
        <taxon>Spermatophyta</taxon>
        <taxon>Magnoliopsida</taxon>
        <taxon>eudicotyledons</taxon>
        <taxon>Gunneridae</taxon>
        <taxon>Pentapetalae</taxon>
        <taxon>rosids</taxon>
        <taxon>fabids</taxon>
        <taxon>Fagales</taxon>
        <taxon>Juglandaceae</taxon>
        <taxon>Carya</taxon>
    </lineage>
</organism>
<comment type="caution">
    <text evidence="24">The sequence shown here is derived from an EMBL/GenBank/DDBJ whole genome shotgun (WGS) entry which is preliminary data.</text>
</comment>
<dbReference type="InterPro" id="IPR051343">
    <property type="entry name" value="G-type_lectin_kinases/EP1-like"/>
</dbReference>
<evidence type="ECO:0000256" key="5">
    <source>
        <dbReference type="ARBA" id="ARBA00022679"/>
    </source>
</evidence>
<dbReference type="PANTHER" id="PTHR47976">
    <property type="entry name" value="G-TYPE LECTIN S-RECEPTOR-LIKE SERINE/THREONINE-PROTEIN KINASE SD2-5"/>
    <property type="match status" value="1"/>
</dbReference>
<evidence type="ECO:0000256" key="9">
    <source>
        <dbReference type="ARBA" id="ARBA00022741"/>
    </source>
</evidence>
<comment type="catalytic activity">
    <reaction evidence="18 19">
        <text>L-seryl-[protein] + ATP = O-phospho-L-seryl-[protein] + ADP + H(+)</text>
        <dbReference type="Rhea" id="RHEA:17989"/>
        <dbReference type="Rhea" id="RHEA-COMP:9863"/>
        <dbReference type="Rhea" id="RHEA-COMP:11604"/>
        <dbReference type="ChEBI" id="CHEBI:15378"/>
        <dbReference type="ChEBI" id="CHEBI:29999"/>
        <dbReference type="ChEBI" id="CHEBI:30616"/>
        <dbReference type="ChEBI" id="CHEBI:83421"/>
        <dbReference type="ChEBI" id="CHEBI:456216"/>
        <dbReference type="EC" id="2.7.11.1"/>
    </reaction>
</comment>
<feature type="domain" description="Protein kinase" evidence="22">
    <location>
        <begin position="376"/>
        <end position="688"/>
    </location>
</feature>
<evidence type="ECO:0000259" key="23">
    <source>
        <dbReference type="PROSITE" id="PS50927"/>
    </source>
</evidence>
<evidence type="ECO:0000256" key="17">
    <source>
        <dbReference type="ARBA" id="ARBA00047899"/>
    </source>
</evidence>
<dbReference type="GO" id="GO:0030246">
    <property type="term" value="F:carbohydrate binding"/>
    <property type="evidence" value="ECO:0007669"/>
    <property type="project" value="UniProtKB-KW"/>
</dbReference>
<accession>A0A922K5Q2</accession>
<evidence type="ECO:0000256" key="14">
    <source>
        <dbReference type="ARBA" id="ARBA00023157"/>
    </source>
</evidence>
<dbReference type="GO" id="GO:0004674">
    <property type="term" value="F:protein serine/threonine kinase activity"/>
    <property type="evidence" value="ECO:0007669"/>
    <property type="project" value="UniProtKB-KW"/>
</dbReference>
<evidence type="ECO:0000256" key="3">
    <source>
        <dbReference type="ARBA" id="ARBA00022536"/>
    </source>
</evidence>
<evidence type="ECO:0000256" key="12">
    <source>
        <dbReference type="ARBA" id="ARBA00022989"/>
    </source>
</evidence>
<evidence type="ECO:0000256" key="4">
    <source>
        <dbReference type="ARBA" id="ARBA00022553"/>
    </source>
</evidence>
<keyword evidence="5 19" id="KW-0808">Transferase</keyword>
<dbReference type="InterPro" id="IPR024171">
    <property type="entry name" value="SRK-like_kinase"/>
</dbReference>
<evidence type="ECO:0000256" key="21">
    <source>
        <dbReference type="SAM" id="SignalP"/>
    </source>
</evidence>
<evidence type="ECO:0000256" key="6">
    <source>
        <dbReference type="ARBA" id="ARBA00022692"/>
    </source>
</evidence>
<feature type="domain" description="Bulb-type lectin" evidence="23">
    <location>
        <begin position="34"/>
        <end position="151"/>
    </location>
</feature>
<evidence type="ECO:0000256" key="18">
    <source>
        <dbReference type="ARBA" id="ARBA00048679"/>
    </source>
</evidence>
<keyword evidence="7 21" id="KW-0732">Signal</keyword>
<evidence type="ECO:0000256" key="19">
    <source>
        <dbReference type="PIRNR" id="PIRNR000641"/>
    </source>
</evidence>
<feature type="chain" id="PRO_5038001084" description="Receptor-like serine/threonine-protein kinase" evidence="21">
    <location>
        <begin position="25"/>
        <end position="737"/>
    </location>
</feature>
<evidence type="ECO:0000313" key="25">
    <source>
        <dbReference type="Proteomes" id="UP000811246"/>
    </source>
</evidence>
<dbReference type="PANTHER" id="PTHR47976:SF115">
    <property type="entry name" value="RECEPTOR-LIKE SERINE_THREONINE-PROTEIN KINASE"/>
    <property type="match status" value="1"/>
</dbReference>
<sequence>MDLLQFKVWCFCLILVSQTCVAITQNIGKIYPGFKASQKKWAEKDGLFLLSNSSIFAFGFGDGQNVTMFALQVIHIRSSKVVWTANIGLLMVTDSDNFVFDNKGNVYLESGNSAVWSTNTTGETATAMEWQDSGNLVLLDENGRILWQIFSHPTDTLLLGQEFLEGMILKSVPNRNNLSQYLEIKSGDLVLYAGYETPQIYWSISDERRKTRTNASGMVQSASLVSNSWDFYDQKGDLLWQFIFSKPSELNATWATVLCSDASISFLNLRMGKSATPELTRIPQSSCSTPEPCHPFFVCSMNNECQCPSFLNSQFNCKPNLISTCNSSTSSVDLLYVGDNFYYFALGFVAPILKSDLDACTKACNENCSCLLFDRIGSLQQVEAGSAGYITYLKVLSNGDGERSPAKESRNGRQILVIVIIVTVTCLVIVDLIFVAFSLSGMPVRFSYGDLQSATNNFSIKLGQGGFGSGIMQGTKKFRAEVSLIGSIHHVHLVQLKGFCAEGPNRLLMVPFWIALGTAKGLAYLHEDCEVKIIHCDIKPENVLLDDNYVAKVSDFGLAKLMNRQQSAVIRELRGRRGYLAPEWVFDFAISEKSDVYSYGMLLLEIIGGRKNYDSRQCSEKAYLPSYAFKMMKEDKLKEIINSKLEADEKDERVVTAIKVAPWCIQEDMHLRPAMTKVLQMLEGHCAVPQPPTSSHLDALIQGSGNGAAEASTTTDYDSGAQLCAVPLSGPRCEKRL</sequence>
<dbReference type="FunFam" id="1.10.510.10:FF:000248">
    <property type="entry name" value="S-receptor-like kinase 5"/>
    <property type="match status" value="1"/>
</dbReference>
<keyword evidence="9 19" id="KW-0547">Nucleotide-binding</keyword>
<gene>
    <name evidence="24" type="ORF">I3842_01G248200</name>
</gene>
<keyword evidence="6 20" id="KW-0812">Transmembrane</keyword>
<keyword evidence="16" id="KW-0325">Glycoprotein</keyword>
<dbReference type="InterPro" id="IPR000719">
    <property type="entry name" value="Prot_kinase_dom"/>
</dbReference>
<evidence type="ECO:0000256" key="16">
    <source>
        <dbReference type="ARBA" id="ARBA00023180"/>
    </source>
</evidence>
<dbReference type="InterPro" id="IPR001480">
    <property type="entry name" value="Bulb-type_lectin_dom"/>
</dbReference>
<evidence type="ECO:0000256" key="20">
    <source>
        <dbReference type="SAM" id="Phobius"/>
    </source>
</evidence>
<evidence type="ECO:0000313" key="24">
    <source>
        <dbReference type="EMBL" id="KAG6733943.1"/>
    </source>
</evidence>
<dbReference type="InterPro" id="IPR008271">
    <property type="entry name" value="Ser/Thr_kinase_AS"/>
</dbReference>
<dbReference type="SMART" id="SM00108">
    <property type="entry name" value="B_lectin"/>
    <property type="match status" value="1"/>
</dbReference>
<dbReference type="Pfam" id="PF00069">
    <property type="entry name" value="Pkinase"/>
    <property type="match status" value="1"/>
</dbReference>
<evidence type="ECO:0000259" key="22">
    <source>
        <dbReference type="PROSITE" id="PS50011"/>
    </source>
</evidence>
<dbReference type="GO" id="GO:0016020">
    <property type="term" value="C:membrane"/>
    <property type="evidence" value="ECO:0007669"/>
    <property type="project" value="UniProtKB-SubCell"/>
</dbReference>
<evidence type="ECO:0000256" key="7">
    <source>
        <dbReference type="ARBA" id="ARBA00022729"/>
    </source>
</evidence>
<dbReference type="SMART" id="SM00220">
    <property type="entry name" value="S_TKc"/>
    <property type="match status" value="1"/>
</dbReference>
<feature type="signal peptide" evidence="21">
    <location>
        <begin position="1"/>
        <end position="24"/>
    </location>
</feature>
<dbReference type="AlphaFoldDB" id="A0A922K5Q2"/>
<keyword evidence="2 19" id="KW-0723">Serine/threonine-protein kinase</keyword>
<evidence type="ECO:0000256" key="15">
    <source>
        <dbReference type="ARBA" id="ARBA00023170"/>
    </source>
</evidence>
<comment type="catalytic activity">
    <reaction evidence="17 19">
        <text>L-threonyl-[protein] + ATP = O-phospho-L-threonyl-[protein] + ADP + H(+)</text>
        <dbReference type="Rhea" id="RHEA:46608"/>
        <dbReference type="Rhea" id="RHEA-COMP:11060"/>
        <dbReference type="Rhea" id="RHEA-COMP:11605"/>
        <dbReference type="ChEBI" id="CHEBI:15378"/>
        <dbReference type="ChEBI" id="CHEBI:30013"/>
        <dbReference type="ChEBI" id="CHEBI:30616"/>
        <dbReference type="ChEBI" id="CHEBI:61977"/>
        <dbReference type="ChEBI" id="CHEBI:456216"/>
        <dbReference type="EC" id="2.7.11.1"/>
    </reaction>
</comment>
<proteinExistence type="inferred from homology"/>
<keyword evidence="13 20" id="KW-0472">Membrane</keyword>
<keyword evidence="12 20" id="KW-1133">Transmembrane helix</keyword>
<dbReference type="Proteomes" id="UP000811246">
    <property type="component" value="Chromosome 1"/>
</dbReference>
<evidence type="ECO:0000256" key="1">
    <source>
        <dbReference type="ARBA" id="ARBA00004479"/>
    </source>
</evidence>
<dbReference type="PROSITE" id="PS00108">
    <property type="entry name" value="PROTEIN_KINASE_ST"/>
    <property type="match status" value="1"/>
</dbReference>
<reference evidence="24" key="1">
    <citation type="submission" date="2021-01" db="EMBL/GenBank/DDBJ databases">
        <authorList>
            <person name="Lovell J.T."/>
            <person name="Bentley N."/>
            <person name="Bhattarai G."/>
            <person name="Jenkins J.W."/>
            <person name="Sreedasyam A."/>
            <person name="Alarcon Y."/>
            <person name="Bock C."/>
            <person name="Boston L."/>
            <person name="Carlson J."/>
            <person name="Cervantes K."/>
            <person name="Clermont K."/>
            <person name="Krom N."/>
            <person name="Kubenka K."/>
            <person name="Mamidi S."/>
            <person name="Mattison C."/>
            <person name="Monteros M."/>
            <person name="Pisani C."/>
            <person name="Plott C."/>
            <person name="Rajasekar S."/>
            <person name="Rhein H.S."/>
            <person name="Rohla C."/>
            <person name="Song M."/>
            <person name="Hilaire R.S."/>
            <person name="Shu S."/>
            <person name="Wells L."/>
            <person name="Wang X."/>
            <person name="Webber J."/>
            <person name="Heerema R.J."/>
            <person name="Klein P."/>
            <person name="Conner P."/>
            <person name="Grauke L."/>
            <person name="Grimwood J."/>
            <person name="Schmutz J."/>
            <person name="Randall J.J."/>
        </authorList>
    </citation>
    <scope>NUCLEOTIDE SEQUENCE</scope>
    <source>
        <tissue evidence="24">Leaf</tissue>
    </source>
</reference>
<comment type="similarity">
    <text evidence="19">Belongs to the protein kinase superfamily. Ser/Thr protein kinase family.</text>
</comment>
<name>A0A922K5Q2_CARIL</name>
<dbReference type="GO" id="GO:0005524">
    <property type="term" value="F:ATP binding"/>
    <property type="evidence" value="ECO:0007669"/>
    <property type="project" value="UniProtKB-KW"/>
</dbReference>
<dbReference type="PROSITE" id="PS50011">
    <property type="entry name" value="PROTEIN_KINASE_DOM"/>
    <property type="match status" value="1"/>
</dbReference>
<keyword evidence="11 19" id="KW-0067">ATP-binding</keyword>
<keyword evidence="10 19" id="KW-0418">Kinase</keyword>
<keyword evidence="8" id="KW-0430">Lectin</keyword>
<dbReference type="CDD" id="cd00028">
    <property type="entry name" value="B_lectin"/>
    <property type="match status" value="1"/>
</dbReference>
<keyword evidence="15" id="KW-0675">Receptor</keyword>
<evidence type="ECO:0000256" key="2">
    <source>
        <dbReference type="ARBA" id="ARBA00022527"/>
    </source>
</evidence>
<dbReference type="PROSITE" id="PS50927">
    <property type="entry name" value="BULB_LECTIN"/>
    <property type="match status" value="1"/>
</dbReference>
<dbReference type="PIRSF" id="PIRSF000641">
    <property type="entry name" value="SRK"/>
    <property type="match status" value="1"/>
</dbReference>
<comment type="subcellular location">
    <subcellularLocation>
        <location evidence="1">Membrane</location>
        <topology evidence="1">Single-pass type I membrane protein</topology>
    </subcellularLocation>
</comment>
<dbReference type="EC" id="2.7.11.1" evidence="19"/>
<keyword evidence="3" id="KW-0245">EGF-like domain</keyword>
<protein>
    <recommendedName>
        <fullName evidence="19">Receptor-like serine/threonine-protein kinase</fullName>
        <ecNumber evidence="19">2.7.11.1</ecNumber>
    </recommendedName>
</protein>